<dbReference type="InterPro" id="IPR057678">
    <property type="entry name" value="DUF7918"/>
</dbReference>
<dbReference type="OrthoDB" id="3364132at2759"/>
<dbReference type="Pfam" id="PF25534">
    <property type="entry name" value="DUF7918"/>
    <property type="match status" value="1"/>
</dbReference>
<accession>M2RPJ2</accession>
<evidence type="ECO:0000259" key="1">
    <source>
        <dbReference type="Pfam" id="PF25534"/>
    </source>
</evidence>
<dbReference type="EMBL" id="KB445792">
    <property type="protein sequence ID" value="EMD40367.1"/>
    <property type="molecule type" value="Genomic_DNA"/>
</dbReference>
<proteinExistence type="predicted"/>
<sequence>MGSPALSPAQRIELVIVDREQPPEREQSSTHLLFRRPTLPPSMAALFTFYIGERNSLDTTVALDCYIDGQHMGGMLCDPGEYTLDEGLRVGLGRLRTYKFVPVETYDDIPTIAQHPHPDQVGTIEIRAFRARTCYPTRITRTNQFPATYQVHEATKLGAMHCVSVGHELDVDVEETDADLIDPLDNPYAIFKIFYRPIGATNAPHLTSRIQN</sequence>
<keyword evidence="3" id="KW-1185">Reference proteome</keyword>
<reference evidence="2 3" key="1">
    <citation type="journal article" date="2012" name="Proc. Natl. Acad. Sci. U.S.A.">
        <title>Comparative genomics of Ceriporiopsis subvermispora and Phanerochaete chrysosporium provide insight into selective ligninolysis.</title>
        <authorList>
            <person name="Fernandez-Fueyo E."/>
            <person name="Ruiz-Duenas F.J."/>
            <person name="Ferreira P."/>
            <person name="Floudas D."/>
            <person name="Hibbett D.S."/>
            <person name="Canessa P."/>
            <person name="Larrondo L.F."/>
            <person name="James T.Y."/>
            <person name="Seelenfreund D."/>
            <person name="Lobos S."/>
            <person name="Polanco R."/>
            <person name="Tello M."/>
            <person name="Honda Y."/>
            <person name="Watanabe T."/>
            <person name="Watanabe T."/>
            <person name="Ryu J.S."/>
            <person name="Kubicek C.P."/>
            <person name="Schmoll M."/>
            <person name="Gaskell J."/>
            <person name="Hammel K.E."/>
            <person name="St John F.J."/>
            <person name="Vanden Wymelenberg A."/>
            <person name="Sabat G."/>
            <person name="Splinter BonDurant S."/>
            <person name="Syed K."/>
            <person name="Yadav J.S."/>
            <person name="Doddapaneni H."/>
            <person name="Subramanian V."/>
            <person name="Lavin J.L."/>
            <person name="Oguiza J.A."/>
            <person name="Perez G."/>
            <person name="Pisabarro A.G."/>
            <person name="Ramirez L."/>
            <person name="Santoyo F."/>
            <person name="Master E."/>
            <person name="Coutinho P.M."/>
            <person name="Henrissat B."/>
            <person name="Lombard V."/>
            <person name="Magnuson J.K."/>
            <person name="Kuees U."/>
            <person name="Hori C."/>
            <person name="Igarashi K."/>
            <person name="Samejima M."/>
            <person name="Held B.W."/>
            <person name="Barry K.W."/>
            <person name="LaButti K.M."/>
            <person name="Lapidus A."/>
            <person name="Lindquist E.A."/>
            <person name="Lucas S.M."/>
            <person name="Riley R."/>
            <person name="Salamov A.A."/>
            <person name="Hoffmeister D."/>
            <person name="Schwenk D."/>
            <person name="Hadar Y."/>
            <person name="Yarden O."/>
            <person name="de Vries R.P."/>
            <person name="Wiebenga A."/>
            <person name="Stenlid J."/>
            <person name="Eastwood D."/>
            <person name="Grigoriev I.V."/>
            <person name="Berka R.M."/>
            <person name="Blanchette R.A."/>
            <person name="Kersten P."/>
            <person name="Martinez A.T."/>
            <person name="Vicuna R."/>
            <person name="Cullen D."/>
        </authorList>
    </citation>
    <scope>NUCLEOTIDE SEQUENCE [LARGE SCALE GENOMIC DNA]</scope>
    <source>
        <strain evidence="2 3">B</strain>
    </source>
</reference>
<name>M2RPJ2_CERS8</name>
<evidence type="ECO:0000313" key="2">
    <source>
        <dbReference type="EMBL" id="EMD40367.1"/>
    </source>
</evidence>
<gene>
    <name evidence="2" type="ORF">CERSUDRAFT_91084</name>
</gene>
<protein>
    <recommendedName>
        <fullName evidence="1">DUF7918 domain-containing protein</fullName>
    </recommendedName>
</protein>
<organism evidence="2 3">
    <name type="scientific">Ceriporiopsis subvermispora (strain B)</name>
    <name type="common">White-rot fungus</name>
    <name type="synonym">Gelatoporia subvermispora</name>
    <dbReference type="NCBI Taxonomy" id="914234"/>
    <lineage>
        <taxon>Eukaryota</taxon>
        <taxon>Fungi</taxon>
        <taxon>Dikarya</taxon>
        <taxon>Basidiomycota</taxon>
        <taxon>Agaricomycotina</taxon>
        <taxon>Agaricomycetes</taxon>
        <taxon>Polyporales</taxon>
        <taxon>Gelatoporiaceae</taxon>
        <taxon>Gelatoporia</taxon>
    </lineage>
</organism>
<dbReference type="Proteomes" id="UP000016930">
    <property type="component" value="Unassembled WGS sequence"/>
</dbReference>
<evidence type="ECO:0000313" key="3">
    <source>
        <dbReference type="Proteomes" id="UP000016930"/>
    </source>
</evidence>
<feature type="domain" description="DUF7918" evidence="1">
    <location>
        <begin position="58"/>
        <end position="198"/>
    </location>
</feature>
<dbReference type="HOGENOM" id="CLU_1299553_0_0_1"/>
<dbReference type="AlphaFoldDB" id="M2RPJ2"/>